<dbReference type="EMBL" id="CADCWC010000372">
    <property type="protein sequence ID" value="CAA9548036.1"/>
    <property type="molecule type" value="Genomic_DNA"/>
</dbReference>
<feature type="compositionally biased region" description="Basic and acidic residues" evidence="1">
    <location>
        <begin position="100"/>
        <end position="110"/>
    </location>
</feature>
<sequence>WIAAFPPGPSPPARSRSASPWPRPRGSGPPAGSCWSSARAGARCAGANERGSAGPRRSWSSTPPRSPPPTCSATSWAPGLPSRSSPARSGWGRGLAPTWHPRDAARPRSG</sequence>
<feature type="compositionally biased region" description="Pro residues" evidence="1">
    <location>
        <begin position="1"/>
        <end position="12"/>
    </location>
</feature>
<feature type="non-terminal residue" evidence="2">
    <location>
        <position position="110"/>
    </location>
</feature>
<name>A0A6J4UEG4_9ACTN</name>
<reference evidence="2" key="1">
    <citation type="submission" date="2020-02" db="EMBL/GenBank/DDBJ databases">
        <authorList>
            <person name="Meier V. D."/>
        </authorList>
    </citation>
    <scope>NUCLEOTIDE SEQUENCE</scope>
    <source>
        <strain evidence="2">AVDCRST_MAG79</strain>
    </source>
</reference>
<gene>
    <name evidence="2" type="ORF">AVDCRST_MAG79-2466</name>
</gene>
<dbReference type="AlphaFoldDB" id="A0A6J4UEG4"/>
<evidence type="ECO:0000313" key="2">
    <source>
        <dbReference type="EMBL" id="CAA9548036.1"/>
    </source>
</evidence>
<organism evidence="2">
    <name type="scientific">uncultured Thermoleophilia bacterium</name>
    <dbReference type="NCBI Taxonomy" id="1497501"/>
    <lineage>
        <taxon>Bacteria</taxon>
        <taxon>Bacillati</taxon>
        <taxon>Actinomycetota</taxon>
        <taxon>Thermoleophilia</taxon>
        <taxon>environmental samples</taxon>
    </lineage>
</organism>
<feature type="region of interest" description="Disordered" evidence="1">
    <location>
        <begin position="1"/>
        <end position="110"/>
    </location>
</feature>
<evidence type="ECO:0000256" key="1">
    <source>
        <dbReference type="SAM" id="MobiDB-lite"/>
    </source>
</evidence>
<proteinExistence type="predicted"/>
<feature type="non-terminal residue" evidence="2">
    <location>
        <position position="1"/>
    </location>
</feature>
<feature type="compositionally biased region" description="Low complexity" evidence="1">
    <location>
        <begin position="13"/>
        <end position="47"/>
    </location>
</feature>
<accession>A0A6J4UEG4</accession>
<protein>
    <submittedName>
        <fullName evidence="2">Uncharacterized protein</fullName>
    </submittedName>
</protein>